<evidence type="ECO:0000313" key="4">
    <source>
        <dbReference type="Proteomes" id="UP000050509"/>
    </source>
</evidence>
<reference evidence="3 4" key="1">
    <citation type="submission" date="2015-09" db="EMBL/GenBank/DDBJ databases">
        <title>Draft genome sequence of Kouleothrix aurantiaca JCM 19913.</title>
        <authorList>
            <person name="Hemp J."/>
        </authorList>
    </citation>
    <scope>NUCLEOTIDE SEQUENCE [LARGE SCALE GENOMIC DNA]</scope>
    <source>
        <strain evidence="3 4">COM-B</strain>
    </source>
</reference>
<dbReference type="GO" id="GO:0005737">
    <property type="term" value="C:cytoplasm"/>
    <property type="evidence" value="ECO:0007669"/>
    <property type="project" value="InterPro"/>
</dbReference>
<keyword evidence="4" id="KW-1185">Reference proteome</keyword>
<dbReference type="EMBL" id="LJCR01003662">
    <property type="protein sequence ID" value="KPV45979.1"/>
    <property type="molecule type" value="Genomic_DNA"/>
</dbReference>
<organism evidence="3 4">
    <name type="scientific">Kouleothrix aurantiaca</name>
    <dbReference type="NCBI Taxonomy" id="186479"/>
    <lineage>
        <taxon>Bacteria</taxon>
        <taxon>Bacillati</taxon>
        <taxon>Chloroflexota</taxon>
        <taxon>Chloroflexia</taxon>
        <taxon>Chloroflexales</taxon>
        <taxon>Roseiflexineae</taxon>
        <taxon>Roseiflexaceae</taxon>
        <taxon>Kouleothrix</taxon>
    </lineage>
</organism>
<name>A0A0P9CSX4_9CHLR</name>
<proteinExistence type="predicted"/>
<evidence type="ECO:0000313" key="3">
    <source>
        <dbReference type="EMBL" id="KPV45979.1"/>
    </source>
</evidence>
<feature type="non-terminal residue" evidence="3">
    <location>
        <position position="105"/>
    </location>
</feature>
<dbReference type="Pfam" id="PF01180">
    <property type="entry name" value="DHO_dh"/>
    <property type="match status" value="1"/>
</dbReference>
<dbReference type="GO" id="GO:0016627">
    <property type="term" value="F:oxidoreductase activity, acting on the CH-CH group of donors"/>
    <property type="evidence" value="ECO:0007669"/>
    <property type="project" value="InterPro"/>
</dbReference>
<dbReference type="InterPro" id="IPR013785">
    <property type="entry name" value="Aldolase_TIM"/>
</dbReference>
<keyword evidence="1" id="KW-0560">Oxidoreductase</keyword>
<dbReference type="InterPro" id="IPR005720">
    <property type="entry name" value="Dihydroorotate_DH_cat"/>
</dbReference>
<accession>A0A0P9CSX4</accession>
<dbReference type="SUPFAM" id="SSF51395">
    <property type="entry name" value="FMN-linked oxidoreductases"/>
    <property type="match status" value="1"/>
</dbReference>
<dbReference type="AlphaFoldDB" id="A0A0P9CSX4"/>
<dbReference type="Gene3D" id="3.20.20.70">
    <property type="entry name" value="Aldolase class I"/>
    <property type="match status" value="1"/>
</dbReference>
<sequence>MIDLAPHNPYGLRLRAPVLAAAGCFGYGVEYAHSVERMRAGAIVTRGTTLAPRRQRQPRLLETPAGLLISGGWHNPGVELVLAKHAPVWAGWDTPVILSLVGANA</sequence>
<protein>
    <recommendedName>
        <fullName evidence="2">Dihydroorotate dehydrogenase catalytic domain-containing protein</fullName>
    </recommendedName>
</protein>
<evidence type="ECO:0000259" key="2">
    <source>
        <dbReference type="Pfam" id="PF01180"/>
    </source>
</evidence>
<comment type="caution">
    <text evidence="3">The sequence shown here is derived from an EMBL/GenBank/DDBJ whole genome shotgun (WGS) entry which is preliminary data.</text>
</comment>
<feature type="domain" description="Dihydroorotate dehydrogenase catalytic" evidence="2">
    <location>
        <begin position="10"/>
        <end position="102"/>
    </location>
</feature>
<evidence type="ECO:0000256" key="1">
    <source>
        <dbReference type="ARBA" id="ARBA00023002"/>
    </source>
</evidence>
<dbReference type="Proteomes" id="UP000050509">
    <property type="component" value="Unassembled WGS sequence"/>
</dbReference>
<gene>
    <name evidence="3" type="ORF">SE17_43790</name>
</gene>